<evidence type="ECO:0000313" key="7">
    <source>
        <dbReference type="EMBL" id="KAF4954880.1"/>
    </source>
</evidence>
<dbReference type="InterPro" id="IPR027370">
    <property type="entry name" value="Znf-RING_euk"/>
</dbReference>
<dbReference type="Gene3D" id="3.30.40.10">
    <property type="entry name" value="Zinc/RING finger domain, C3HC4 (zinc finger)"/>
    <property type="match status" value="1"/>
</dbReference>
<feature type="transmembrane region" description="Helical" evidence="5">
    <location>
        <begin position="318"/>
        <end position="342"/>
    </location>
</feature>
<dbReference type="GO" id="GO:0008270">
    <property type="term" value="F:zinc ion binding"/>
    <property type="evidence" value="ECO:0007669"/>
    <property type="project" value="UniProtKB-KW"/>
</dbReference>
<accession>A0A8H4TBD8</accession>
<protein>
    <recommendedName>
        <fullName evidence="6">RING-type domain-containing protein</fullName>
    </recommendedName>
</protein>
<dbReference type="SUPFAM" id="SSF57850">
    <property type="entry name" value="RING/U-box"/>
    <property type="match status" value="1"/>
</dbReference>
<dbReference type="Proteomes" id="UP000604273">
    <property type="component" value="Unassembled WGS sequence"/>
</dbReference>
<dbReference type="PROSITE" id="PS50089">
    <property type="entry name" value="ZF_RING_2"/>
    <property type="match status" value="1"/>
</dbReference>
<dbReference type="InterPro" id="IPR001841">
    <property type="entry name" value="Znf_RING"/>
</dbReference>
<evidence type="ECO:0000256" key="1">
    <source>
        <dbReference type="ARBA" id="ARBA00022723"/>
    </source>
</evidence>
<reference evidence="7" key="2">
    <citation type="submission" date="2020-05" db="EMBL/GenBank/DDBJ databases">
        <authorList>
            <person name="Kim H.-S."/>
            <person name="Proctor R.H."/>
            <person name="Brown D.W."/>
        </authorList>
    </citation>
    <scope>NUCLEOTIDE SEQUENCE</scope>
    <source>
        <strain evidence="7">NRRL 45417</strain>
    </source>
</reference>
<keyword evidence="3" id="KW-0862">Zinc</keyword>
<keyword evidence="8" id="KW-1185">Reference proteome</keyword>
<keyword evidence="5" id="KW-0812">Transmembrane</keyword>
<evidence type="ECO:0000256" key="5">
    <source>
        <dbReference type="SAM" id="Phobius"/>
    </source>
</evidence>
<dbReference type="PROSITE" id="PS00518">
    <property type="entry name" value="ZF_RING_1"/>
    <property type="match status" value="1"/>
</dbReference>
<gene>
    <name evidence="7" type="ORF">FGADI_4982</name>
</gene>
<dbReference type="AlphaFoldDB" id="A0A8H4TBD8"/>
<proteinExistence type="predicted"/>
<keyword evidence="1" id="KW-0479">Metal-binding</keyword>
<evidence type="ECO:0000256" key="4">
    <source>
        <dbReference type="PROSITE-ProRule" id="PRU00175"/>
    </source>
</evidence>
<dbReference type="EMBL" id="JABFAI010000111">
    <property type="protein sequence ID" value="KAF4954880.1"/>
    <property type="molecule type" value="Genomic_DNA"/>
</dbReference>
<evidence type="ECO:0000256" key="2">
    <source>
        <dbReference type="ARBA" id="ARBA00022771"/>
    </source>
</evidence>
<evidence type="ECO:0000313" key="8">
    <source>
        <dbReference type="Proteomes" id="UP000604273"/>
    </source>
</evidence>
<dbReference type="OrthoDB" id="8062037at2759"/>
<sequence>MSSLRGPITSTFYPELASIINFDPTALQRLELDCGMCRDRMSNPEDRACDILILPCGHMFCSSCIEECREHERAHKCPVCRFDLAHKICGCPIEEDIVFKPTPEQDHTVLVKMQAEISRLRGTCDACDVGTLVHGFRQVALFLHDPAQLIKDGHILRVTIRKCGDEEGLLSEMNKAVTQLPVSSDLQELFNIARDSLDMAHNGPLVEDEPPLFSLELALCKQCPENHCGDHCRFRRGEMELVKKKLETPGCDRLALAREAAESLAKSFASDEACKQYRSELKKIHDEEAALLEALELSENNQDHQDDQSNRYHETFRLYALAAIPVAAGIVAGGWQFGVFLARNA</sequence>
<dbReference type="Pfam" id="PF13445">
    <property type="entry name" value="zf-RING_UBOX"/>
    <property type="match status" value="1"/>
</dbReference>
<dbReference type="InterPro" id="IPR013083">
    <property type="entry name" value="Znf_RING/FYVE/PHD"/>
</dbReference>
<organism evidence="7 8">
    <name type="scientific">Fusarium gaditjirri</name>
    <dbReference type="NCBI Taxonomy" id="282569"/>
    <lineage>
        <taxon>Eukaryota</taxon>
        <taxon>Fungi</taxon>
        <taxon>Dikarya</taxon>
        <taxon>Ascomycota</taxon>
        <taxon>Pezizomycotina</taxon>
        <taxon>Sordariomycetes</taxon>
        <taxon>Hypocreomycetidae</taxon>
        <taxon>Hypocreales</taxon>
        <taxon>Nectriaceae</taxon>
        <taxon>Fusarium</taxon>
        <taxon>Fusarium nisikadoi species complex</taxon>
    </lineage>
</organism>
<keyword evidence="5" id="KW-0472">Membrane</keyword>
<keyword evidence="2 4" id="KW-0863">Zinc-finger</keyword>
<keyword evidence="5" id="KW-1133">Transmembrane helix</keyword>
<name>A0A8H4TBD8_9HYPO</name>
<dbReference type="InterPro" id="IPR017907">
    <property type="entry name" value="Znf_RING_CS"/>
</dbReference>
<reference evidence="7" key="1">
    <citation type="journal article" date="2020" name="BMC Genomics">
        <title>Correction to: Identification and distribution of gene clusters required for synthesis of sphingolipid metabolism inhibitors in diverse species of the filamentous fungus Fusarium.</title>
        <authorList>
            <person name="Kim H.S."/>
            <person name="Lohmar J.M."/>
            <person name="Busman M."/>
            <person name="Brown D.W."/>
            <person name="Naumann T.A."/>
            <person name="Divon H.H."/>
            <person name="Lysoe E."/>
            <person name="Uhlig S."/>
            <person name="Proctor R.H."/>
        </authorList>
    </citation>
    <scope>NUCLEOTIDE SEQUENCE</scope>
    <source>
        <strain evidence="7">NRRL 45417</strain>
    </source>
</reference>
<feature type="domain" description="RING-type" evidence="6">
    <location>
        <begin position="34"/>
        <end position="81"/>
    </location>
</feature>
<evidence type="ECO:0000259" key="6">
    <source>
        <dbReference type="PROSITE" id="PS50089"/>
    </source>
</evidence>
<evidence type="ECO:0000256" key="3">
    <source>
        <dbReference type="ARBA" id="ARBA00022833"/>
    </source>
</evidence>
<comment type="caution">
    <text evidence="7">The sequence shown here is derived from an EMBL/GenBank/DDBJ whole genome shotgun (WGS) entry which is preliminary data.</text>
</comment>
<dbReference type="SMART" id="SM00184">
    <property type="entry name" value="RING"/>
    <property type="match status" value="1"/>
</dbReference>